<dbReference type="PANTHER" id="PTHR33514">
    <property type="entry name" value="PROTEIN ABCI12, CHLOROPLASTIC"/>
    <property type="match status" value="1"/>
</dbReference>
<dbReference type="EMBL" id="JSUH01000002">
    <property type="protein sequence ID" value="KHD98788.1"/>
    <property type="molecule type" value="Genomic_DNA"/>
</dbReference>
<comment type="caution">
    <text evidence="6">The sequence shown here is derived from an EMBL/GenBank/DDBJ whole genome shotgun (WGS) entry which is preliminary data.</text>
</comment>
<dbReference type="CDD" id="cd16914">
    <property type="entry name" value="EcfT"/>
    <property type="match status" value="1"/>
</dbReference>
<feature type="transmembrane region" description="Helical" evidence="5">
    <location>
        <begin position="93"/>
        <end position="112"/>
    </location>
</feature>
<comment type="subcellular location">
    <subcellularLocation>
        <location evidence="1">Membrane</location>
        <topology evidence="1">Multi-pass membrane protein</topology>
    </subcellularLocation>
</comment>
<dbReference type="GO" id="GO:0005886">
    <property type="term" value="C:plasma membrane"/>
    <property type="evidence" value="ECO:0007669"/>
    <property type="project" value="UniProtKB-ARBA"/>
</dbReference>
<evidence type="ECO:0000313" key="7">
    <source>
        <dbReference type="Proteomes" id="UP000030466"/>
    </source>
</evidence>
<feature type="transmembrane region" description="Helical" evidence="5">
    <location>
        <begin position="71"/>
        <end position="87"/>
    </location>
</feature>
<sequence length="203" mass="21187">MSRGPDLFGSYSPGTGPLHRAPLRVKGLGIVAVTLAVVLSPSWPVPAALTLLLLVAGSAAGIGAREWWRGLAPALPVLVLLAVYHVLTSGPAMAADVVLTIVVLLVLTRVLMHTTPLPELLDGVVWLCSPVRLVGADPERIGLAISLMLRSIPFIVGAVGELRDAVRARGLRPNPVRLVTPAVISAVAYAQRTGEALAARGFD</sequence>
<keyword evidence="7" id="KW-1185">Reference proteome</keyword>
<evidence type="ECO:0000256" key="1">
    <source>
        <dbReference type="ARBA" id="ARBA00004141"/>
    </source>
</evidence>
<organism evidence="6 7">
    <name type="scientific">Kocuria rosea subsp. polaris</name>
    <dbReference type="NCBI Taxonomy" id="136273"/>
    <lineage>
        <taxon>Bacteria</taxon>
        <taxon>Bacillati</taxon>
        <taxon>Actinomycetota</taxon>
        <taxon>Actinomycetes</taxon>
        <taxon>Micrococcales</taxon>
        <taxon>Micrococcaceae</taxon>
        <taxon>Kocuria</taxon>
    </lineage>
</organism>
<protein>
    <submittedName>
        <fullName evidence="6">ABC transporter permease</fullName>
    </submittedName>
</protein>
<dbReference type="InterPro" id="IPR003339">
    <property type="entry name" value="ABC/ECF_trnsptr_transmembrane"/>
</dbReference>
<keyword evidence="2 5" id="KW-0812">Transmembrane</keyword>
<evidence type="ECO:0000256" key="3">
    <source>
        <dbReference type="ARBA" id="ARBA00022989"/>
    </source>
</evidence>
<keyword evidence="3 5" id="KW-1133">Transmembrane helix</keyword>
<dbReference type="Pfam" id="PF02361">
    <property type="entry name" value="CbiQ"/>
    <property type="match status" value="1"/>
</dbReference>
<dbReference type="RefSeq" id="WP_035924101.1">
    <property type="nucleotide sequence ID" value="NZ_JSUH01000002.1"/>
</dbReference>
<evidence type="ECO:0000256" key="4">
    <source>
        <dbReference type="ARBA" id="ARBA00023136"/>
    </source>
</evidence>
<accession>A0A0A6VX54</accession>
<evidence type="ECO:0000256" key="5">
    <source>
        <dbReference type="SAM" id="Phobius"/>
    </source>
</evidence>
<dbReference type="PANTHER" id="PTHR33514:SF13">
    <property type="entry name" value="PROTEIN ABCI12, CHLOROPLASTIC"/>
    <property type="match status" value="1"/>
</dbReference>
<proteinExistence type="predicted"/>
<dbReference type="Proteomes" id="UP000030466">
    <property type="component" value="Unassembled WGS sequence"/>
</dbReference>
<name>A0A0A6VX54_KOCRO</name>
<dbReference type="AlphaFoldDB" id="A0A0A6VX54"/>
<evidence type="ECO:0000256" key="2">
    <source>
        <dbReference type="ARBA" id="ARBA00022692"/>
    </source>
</evidence>
<evidence type="ECO:0000313" key="6">
    <source>
        <dbReference type="EMBL" id="KHD98788.1"/>
    </source>
</evidence>
<dbReference type="OrthoDB" id="509049at2"/>
<feature type="transmembrane region" description="Helical" evidence="5">
    <location>
        <begin position="45"/>
        <end position="64"/>
    </location>
</feature>
<keyword evidence="4 5" id="KW-0472">Membrane</keyword>
<gene>
    <name evidence="6" type="ORF">GY22_02570</name>
</gene>
<reference evidence="6 7" key="1">
    <citation type="journal article" date="2003" name="Int. J. Syst. Evol. Microbiol.">
        <title>Kocuria polaris sp. nov., an orange-pigmented psychrophilic bacterium isolated from an Antarctic cyanobacterial mat sample.</title>
        <authorList>
            <person name="Reddy G.S."/>
            <person name="Prakash J.S."/>
            <person name="Prabahar V."/>
            <person name="Matsumoto G.I."/>
            <person name="Stackebrandt E."/>
            <person name="Shivaji S."/>
        </authorList>
    </citation>
    <scope>NUCLEOTIDE SEQUENCE [LARGE SCALE GENOMIC DNA]</scope>
    <source>
        <strain evidence="6 7">CMS 76or</strain>
    </source>
</reference>